<gene>
    <name evidence="1" type="ORF">HNP65_001440</name>
</gene>
<name>A0A841GKQ7_9BACT</name>
<keyword evidence="2" id="KW-1185">Reference proteome</keyword>
<reference evidence="1 2" key="1">
    <citation type="submission" date="2020-08" db="EMBL/GenBank/DDBJ databases">
        <title>Genomic Encyclopedia of Type Strains, Phase IV (KMG-IV): sequencing the most valuable type-strain genomes for metagenomic binning, comparative biology and taxonomic classification.</title>
        <authorList>
            <person name="Goeker M."/>
        </authorList>
    </citation>
    <scope>NUCLEOTIDE SEQUENCE [LARGE SCALE GENOMIC DNA]</scope>
    <source>
        <strain evidence="1 2">DSM 13481</strain>
    </source>
</reference>
<accession>A0A841GKQ7</accession>
<dbReference type="AlphaFoldDB" id="A0A841GKQ7"/>
<evidence type="ECO:0000313" key="2">
    <source>
        <dbReference type="Proteomes" id="UP000555828"/>
    </source>
</evidence>
<sequence length="203" mass="23704">MYGIVSDLYRNIVRLKTNNGDVVIKSNKKMPKGLKVEIKNIGQGDYKGKILMGPSKVLPSLNVIYYSSMITEDRNLVEKLSFLFEELSKRVKIDRNFFGKFKRYFEAGEVDEDNKVFGNYVNLLSGRYGFRSLGLIKIFMDRKTEEFVVYFKDNVIKGKVEGNDIILSTEKIIENIEELKEKLKKYFFNVYIKYENFEGGIYV</sequence>
<dbReference type="EMBL" id="JACHEX010000004">
    <property type="protein sequence ID" value="MBB6062977.1"/>
    <property type="molecule type" value="Genomic_DNA"/>
</dbReference>
<proteinExistence type="predicted"/>
<protein>
    <submittedName>
        <fullName evidence="1">Uncharacterized protein</fullName>
    </submittedName>
</protein>
<evidence type="ECO:0000313" key="1">
    <source>
        <dbReference type="EMBL" id="MBB6062977.1"/>
    </source>
</evidence>
<comment type="caution">
    <text evidence="1">The sequence shown here is derived from an EMBL/GenBank/DDBJ whole genome shotgun (WGS) entry which is preliminary data.</text>
</comment>
<organism evidence="1 2">
    <name type="scientific">Thermosipho japonicus</name>
    <dbReference type="NCBI Taxonomy" id="90323"/>
    <lineage>
        <taxon>Bacteria</taxon>
        <taxon>Thermotogati</taxon>
        <taxon>Thermotogota</taxon>
        <taxon>Thermotogae</taxon>
        <taxon>Thermotogales</taxon>
        <taxon>Fervidobacteriaceae</taxon>
        <taxon>Thermosipho</taxon>
    </lineage>
</organism>
<dbReference type="RefSeq" id="WP_184619593.1">
    <property type="nucleotide sequence ID" value="NZ_JACHEX010000004.1"/>
</dbReference>
<dbReference type="Proteomes" id="UP000555828">
    <property type="component" value="Unassembled WGS sequence"/>
</dbReference>